<dbReference type="FunFam" id="3.10.450.40:FF:000005">
    <property type="entry name" value="Amine oxidase"/>
    <property type="match status" value="1"/>
</dbReference>
<evidence type="ECO:0000256" key="9">
    <source>
        <dbReference type="RuleBase" id="RU000672"/>
    </source>
</evidence>
<dbReference type="GO" id="GO:0005507">
    <property type="term" value="F:copper ion binding"/>
    <property type="evidence" value="ECO:0007669"/>
    <property type="project" value="InterPro"/>
</dbReference>
<evidence type="ECO:0000256" key="2">
    <source>
        <dbReference type="ARBA" id="ARBA00022723"/>
    </source>
</evidence>
<evidence type="ECO:0000256" key="6">
    <source>
        <dbReference type="ARBA" id="ARBA00023157"/>
    </source>
</evidence>
<evidence type="ECO:0000256" key="4">
    <source>
        <dbReference type="ARBA" id="ARBA00023002"/>
    </source>
</evidence>
<dbReference type="FunFam" id="2.70.98.20:FF:000004">
    <property type="entry name" value="Amine oxidase"/>
    <property type="match status" value="1"/>
</dbReference>
<proteinExistence type="inferred from homology"/>
<dbReference type="PANTHER" id="PTHR10638:SF71">
    <property type="entry name" value="AMINE OXIDASE"/>
    <property type="match status" value="1"/>
</dbReference>
<dbReference type="InterPro" id="IPR015800">
    <property type="entry name" value="Cu_amine_oxidase_N2"/>
</dbReference>
<dbReference type="InterPro" id="IPR000269">
    <property type="entry name" value="Cu_amine_oxidase"/>
</dbReference>
<dbReference type="Pfam" id="PF02728">
    <property type="entry name" value="Cu_amine_oxidN3"/>
    <property type="match status" value="1"/>
</dbReference>
<keyword evidence="2 9" id="KW-0479">Metal-binding</keyword>
<evidence type="ECO:0000259" key="11">
    <source>
        <dbReference type="Pfam" id="PF01179"/>
    </source>
</evidence>
<dbReference type="InterPro" id="IPR015798">
    <property type="entry name" value="Cu_amine_oxidase_C"/>
</dbReference>
<protein>
    <recommendedName>
        <fullName evidence="9">Amine oxidase</fullName>
        <ecNumber evidence="9">1.4.3.-</ecNumber>
    </recommendedName>
</protein>
<keyword evidence="4 9" id="KW-0560">Oxidoreductase</keyword>
<accession>A0AAP0L090</accession>
<comment type="cofactor">
    <cofactor evidence="9">
        <name>Cu cation</name>
        <dbReference type="ChEBI" id="CHEBI:23378"/>
    </cofactor>
    <text evidence="9">Contains 1 topaquinone per subunit.</text>
</comment>
<evidence type="ECO:0000256" key="10">
    <source>
        <dbReference type="SAM" id="SignalP"/>
    </source>
</evidence>
<dbReference type="AlphaFoldDB" id="A0AAP0L090"/>
<feature type="chain" id="PRO_5042943469" description="Amine oxidase" evidence="10">
    <location>
        <begin position="26"/>
        <end position="688"/>
    </location>
</feature>
<dbReference type="PANTHER" id="PTHR10638">
    <property type="entry name" value="COPPER AMINE OXIDASE"/>
    <property type="match status" value="1"/>
</dbReference>
<feature type="domain" description="Copper amine oxidase N3-terminal" evidence="13">
    <location>
        <begin position="134"/>
        <end position="230"/>
    </location>
</feature>
<dbReference type="Pfam" id="PF01179">
    <property type="entry name" value="Cu_amine_oxid"/>
    <property type="match status" value="1"/>
</dbReference>
<dbReference type="PROSITE" id="PS01164">
    <property type="entry name" value="COPPER_AMINE_OXID_1"/>
    <property type="match status" value="1"/>
</dbReference>
<dbReference type="InterPro" id="IPR015802">
    <property type="entry name" value="Cu_amine_oxidase_N3"/>
</dbReference>
<name>A0AAP0L090_9MAGN</name>
<dbReference type="EC" id="1.4.3.-" evidence="9"/>
<evidence type="ECO:0000256" key="5">
    <source>
        <dbReference type="ARBA" id="ARBA00023008"/>
    </source>
</evidence>
<dbReference type="InterPro" id="IPR036460">
    <property type="entry name" value="Cu_amine_oxidase_C_sf"/>
</dbReference>
<organism evidence="14 15">
    <name type="scientific">Stephania yunnanensis</name>
    <dbReference type="NCBI Taxonomy" id="152371"/>
    <lineage>
        <taxon>Eukaryota</taxon>
        <taxon>Viridiplantae</taxon>
        <taxon>Streptophyta</taxon>
        <taxon>Embryophyta</taxon>
        <taxon>Tracheophyta</taxon>
        <taxon>Spermatophyta</taxon>
        <taxon>Magnoliopsida</taxon>
        <taxon>Ranunculales</taxon>
        <taxon>Menispermaceae</taxon>
        <taxon>Menispermoideae</taxon>
        <taxon>Cissampelideae</taxon>
        <taxon>Stephania</taxon>
    </lineage>
</organism>
<dbReference type="EMBL" id="JBBNAF010000003">
    <property type="protein sequence ID" value="KAK9161104.1"/>
    <property type="molecule type" value="Genomic_DNA"/>
</dbReference>
<dbReference type="InterPro" id="IPR049947">
    <property type="entry name" value="Cu_Am_Ox_Cu-bd"/>
</dbReference>
<dbReference type="PROSITE" id="PS01165">
    <property type="entry name" value="COPPER_AMINE_OXID_2"/>
    <property type="match status" value="1"/>
</dbReference>
<evidence type="ECO:0000256" key="1">
    <source>
        <dbReference type="ARBA" id="ARBA00007983"/>
    </source>
</evidence>
<evidence type="ECO:0000256" key="3">
    <source>
        <dbReference type="ARBA" id="ARBA00022772"/>
    </source>
</evidence>
<feature type="active site" description="Proton acceptor" evidence="7">
    <location>
        <position position="334"/>
    </location>
</feature>
<dbReference type="SUPFAM" id="SSF49998">
    <property type="entry name" value="Amine oxidase catalytic domain"/>
    <property type="match status" value="1"/>
</dbReference>
<dbReference type="GO" id="GO:0048038">
    <property type="term" value="F:quinone binding"/>
    <property type="evidence" value="ECO:0007669"/>
    <property type="project" value="InterPro"/>
</dbReference>
<evidence type="ECO:0000313" key="14">
    <source>
        <dbReference type="EMBL" id="KAK9161104.1"/>
    </source>
</evidence>
<dbReference type="Proteomes" id="UP001420932">
    <property type="component" value="Unassembled WGS sequence"/>
</dbReference>
<feature type="signal peptide" evidence="10">
    <location>
        <begin position="1"/>
        <end position="25"/>
    </location>
</feature>
<dbReference type="Pfam" id="PF02727">
    <property type="entry name" value="Cu_amine_oxidN2"/>
    <property type="match status" value="1"/>
</dbReference>
<sequence>MAPPFTQLLLLLQLLLITLFTLTSSSPHHQHRGGHPLDSITPSEFAQVRSIILSSRLASNHHHHHHNLTFQYVGLDPPPKPTLLSWLSSSPTSSLPPRRAFAIIRFDKQTFEITIDLSTNTIVFDQLYNGPEYPLFTGEEQAEATLLPLSYPPFLESLRKRGLKVEEVVCVTYSVGWFGGRAKAKREMKALCFYLNGTVNLYVRPLEGITVVVDLDVMEISRYYDRITVPVPKADGTEFRTFNVEPPFGPNVNGVTIVQPDGPGFVMDGHIIRWANWNFHLGFDVRAGVIISLASIFDVQKQEFRRVLYKAYVSELFVPYMDPTEEWYYKTFFDAGEFGFGLCTLPLEPLRDCPANAVFIDAFYAGQDGKPLQIPNALCVFERYAGDVMWRHTETGIPGQFIREVRPEVTLVVRMVSTVGNYDYIIDWEFKQSGSIVAKVGLSGILEVKGTAYTHTDKINEEAFGTLIAENTLGIYHDHFLSYHIDLDIDGEANSFVKNKLVTKRVKDNSSLRKSYWTVEKVTARTESEANIKVGTEAAELVVVNPNKKTKLGNPIGYRLIPRSPPASSLLSDDDYPQIRGAFTKYDLWVTPYNNSEKWVAGLYADQSRGDDTIATWSERDREIENKDIVLWYTVGFHHVPSQEDFPVMPTLSGGFELRPTNFFEANPVLNSRVPMPVNWPNCTSPHK</sequence>
<dbReference type="Gene3D" id="3.10.450.40">
    <property type="match status" value="2"/>
</dbReference>
<evidence type="ECO:0000256" key="7">
    <source>
        <dbReference type="PIRSR" id="PIRSR600269-50"/>
    </source>
</evidence>
<gene>
    <name evidence="14" type="ORF">Syun_007445</name>
</gene>
<keyword evidence="6" id="KW-1015">Disulfide bond</keyword>
<evidence type="ECO:0000259" key="12">
    <source>
        <dbReference type="Pfam" id="PF02727"/>
    </source>
</evidence>
<evidence type="ECO:0000256" key="8">
    <source>
        <dbReference type="PIRSR" id="PIRSR600269-51"/>
    </source>
</evidence>
<keyword evidence="10" id="KW-0732">Signal</keyword>
<feature type="domain" description="Copper amine oxidase N2-terminal" evidence="12">
    <location>
        <begin position="35"/>
        <end position="123"/>
    </location>
</feature>
<keyword evidence="3 7" id="KW-0801">TPQ</keyword>
<dbReference type="GO" id="GO:0008131">
    <property type="term" value="F:primary methylamine oxidase activity"/>
    <property type="evidence" value="ECO:0007669"/>
    <property type="project" value="InterPro"/>
</dbReference>
<feature type="active site" description="Schiff-base intermediate with substrate; via topaquinone" evidence="7">
    <location>
        <position position="422"/>
    </location>
</feature>
<dbReference type="Gene3D" id="2.70.98.20">
    <property type="entry name" value="Copper amine oxidase, catalytic domain"/>
    <property type="match status" value="1"/>
</dbReference>
<dbReference type="SUPFAM" id="SSF54416">
    <property type="entry name" value="Amine oxidase N-terminal region"/>
    <property type="match status" value="2"/>
</dbReference>
<comment type="PTM">
    <text evidence="8 9">Topaquinone (TPQ) is generated by copper-dependent autoxidation of a specific tyrosyl residue.</text>
</comment>
<feature type="modified residue" description="2',4',5'-topaquinone" evidence="8">
    <location>
        <position position="422"/>
    </location>
</feature>
<dbReference type="GO" id="GO:0009308">
    <property type="term" value="P:amine metabolic process"/>
    <property type="evidence" value="ECO:0007669"/>
    <property type="project" value="UniProtKB-UniRule"/>
</dbReference>
<comment type="caution">
    <text evidence="14">The sequence shown here is derived from an EMBL/GenBank/DDBJ whole genome shotgun (WGS) entry which is preliminary data.</text>
</comment>
<evidence type="ECO:0000259" key="13">
    <source>
        <dbReference type="Pfam" id="PF02728"/>
    </source>
</evidence>
<comment type="similarity">
    <text evidence="1 9">Belongs to the copper/topaquinone oxidase family.</text>
</comment>
<feature type="domain" description="Copper amine oxidase catalytic" evidence="11">
    <location>
        <begin position="256"/>
        <end position="670"/>
    </location>
</feature>
<dbReference type="InterPro" id="IPR016182">
    <property type="entry name" value="Cu_amine_oxidase_N-reg"/>
</dbReference>
<reference evidence="14 15" key="1">
    <citation type="submission" date="2024-01" db="EMBL/GenBank/DDBJ databases">
        <title>Genome assemblies of Stephania.</title>
        <authorList>
            <person name="Yang L."/>
        </authorList>
    </citation>
    <scope>NUCLEOTIDE SEQUENCE [LARGE SCALE GENOMIC DNA]</scope>
    <source>
        <strain evidence="14">YNDBR</strain>
        <tissue evidence="14">Leaf</tissue>
    </source>
</reference>
<keyword evidence="5 9" id="KW-0186">Copper</keyword>
<evidence type="ECO:0000313" key="15">
    <source>
        <dbReference type="Proteomes" id="UP001420932"/>
    </source>
</evidence>
<keyword evidence="15" id="KW-1185">Reference proteome</keyword>
<dbReference type="InterPro" id="IPR049948">
    <property type="entry name" value="Cu_Am_ox_TPQ-bd"/>
</dbReference>